<dbReference type="Gene3D" id="1.10.472.50">
    <property type="entry name" value="HD-domain/PDEase-like"/>
    <property type="match status" value="1"/>
</dbReference>
<dbReference type="Proteomes" id="UP000195043">
    <property type="component" value="Unassembled WGS sequence"/>
</dbReference>
<dbReference type="Gene3D" id="1.20.58.1910">
    <property type="match status" value="1"/>
</dbReference>
<dbReference type="SMART" id="SM00471">
    <property type="entry name" value="HDc"/>
    <property type="match status" value="1"/>
</dbReference>
<proteinExistence type="predicted"/>
<dbReference type="AlphaFoldDB" id="A0A242A642"/>
<comment type="caution">
    <text evidence="2">The sequence shown here is derived from an EMBL/GenBank/DDBJ whole genome shotgun (WGS) entry which is preliminary data.</text>
</comment>
<dbReference type="OrthoDB" id="9797344at2"/>
<dbReference type="EMBL" id="NGKU01000001">
    <property type="protein sequence ID" value="OTN76506.1"/>
    <property type="molecule type" value="Genomic_DNA"/>
</dbReference>
<reference evidence="2 3" key="1">
    <citation type="submission" date="2017-05" db="EMBL/GenBank/DDBJ databases">
        <title>The Genome Sequence of Enterococcus sp. 8G7_MSG3316.</title>
        <authorList>
            <consortium name="The Broad Institute Genomics Platform"/>
            <consortium name="The Broad Institute Genomic Center for Infectious Diseases"/>
            <person name="Earl A."/>
            <person name="Manson A."/>
            <person name="Schwartman J."/>
            <person name="Gilmore M."/>
            <person name="Abouelleil A."/>
            <person name="Cao P."/>
            <person name="Chapman S."/>
            <person name="Cusick C."/>
            <person name="Shea T."/>
            <person name="Young S."/>
            <person name="Neafsey D."/>
            <person name="Nusbaum C."/>
            <person name="Birren B."/>
        </authorList>
    </citation>
    <scope>NUCLEOTIDE SEQUENCE [LARGE SCALE GENOMIC DNA]</scope>
    <source>
        <strain evidence="2 3">8G7_MSG3316</strain>
    </source>
</reference>
<dbReference type="STRING" id="1834191.A5886_001583"/>
<dbReference type="Pfam" id="PF01966">
    <property type="entry name" value="HD"/>
    <property type="match status" value="1"/>
</dbReference>
<keyword evidence="3" id="KW-1185">Reference proteome</keyword>
<dbReference type="InterPro" id="IPR006674">
    <property type="entry name" value="HD_domain"/>
</dbReference>
<evidence type="ECO:0000313" key="2">
    <source>
        <dbReference type="EMBL" id="OTN76506.1"/>
    </source>
</evidence>
<gene>
    <name evidence="2" type="ORF">A5886_001583</name>
</gene>
<name>A0A242A642_9ENTE</name>
<dbReference type="CDD" id="cd00077">
    <property type="entry name" value="HDc"/>
    <property type="match status" value="1"/>
</dbReference>
<dbReference type="RefSeq" id="WP_086274453.1">
    <property type="nucleotide sequence ID" value="NZ_NGKU01000001.1"/>
</dbReference>
<dbReference type="InterPro" id="IPR003607">
    <property type="entry name" value="HD/PDEase_dom"/>
</dbReference>
<sequence length="221" mass="24794">MSNIPEKNQPNLDKVIGYAKQVLSNDCTGHGFDHVNRVAKLSQTIIDEDHLTVDAFVVQVAAYLHDTVDDKVVTDVAQAQREVNACLLTAGASAFQIDHIFTIIDNLSFSKELLQGAEVDTLEGIIVRDADRLDALGAIGIMRTSYFGGSHQHPLHLPDLAPKDFTDHADYRKGTTVINHFYEKLFLLPGKMHTAYARKEAMRRMAFMEAFLKEFYAEWDV</sequence>
<dbReference type="PANTHER" id="PTHR33594:SF1">
    <property type="entry name" value="HD_PDEASE DOMAIN-CONTAINING PROTEIN"/>
    <property type="match status" value="1"/>
</dbReference>
<organism evidence="2 3">
    <name type="scientific">Candidatus Enterococcus testudinis</name>
    <dbReference type="NCBI Taxonomy" id="1834191"/>
    <lineage>
        <taxon>Bacteria</taxon>
        <taxon>Bacillati</taxon>
        <taxon>Bacillota</taxon>
        <taxon>Bacilli</taxon>
        <taxon>Lactobacillales</taxon>
        <taxon>Enterococcaceae</taxon>
        <taxon>Enterococcus</taxon>
    </lineage>
</organism>
<evidence type="ECO:0000259" key="1">
    <source>
        <dbReference type="SMART" id="SM00471"/>
    </source>
</evidence>
<dbReference type="PANTHER" id="PTHR33594">
    <property type="entry name" value="SUPERFAMILY HYDROLASE, PUTATIVE (AFU_ORTHOLOGUE AFUA_1G03035)-RELATED"/>
    <property type="match status" value="1"/>
</dbReference>
<accession>A0A242A642</accession>
<protein>
    <recommendedName>
        <fullName evidence="1">HD/PDEase domain-containing protein</fullName>
    </recommendedName>
</protein>
<evidence type="ECO:0000313" key="3">
    <source>
        <dbReference type="Proteomes" id="UP000195043"/>
    </source>
</evidence>
<dbReference type="SUPFAM" id="SSF109604">
    <property type="entry name" value="HD-domain/PDEase-like"/>
    <property type="match status" value="1"/>
</dbReference>
<feature type="domain" description="HD/PDEase" evidence="1">
    <location>
        <begin position="27"/>
        <end position="145"/>
    </location>
</feature>